<organism evidence="2 3">
    <name type="scientific">Castanea mollissima</name>
    <name type="common">Chinese chestnut</name>
    <dbReference type="NCBI Taxonomy" id="60419"/>
    <lineage>
        <taxon>Eukaryota</taxon>
        <taxon>Viridiplantae</taxon>
        <taxon>Streptophyta</taxon>
        <taxon>Embryophyta</taxon>
        <taxon>Tracheophyta</taxon>
        <taxon>Spermatophyta</taxon>
        <taxon>Magnoliopsida</taxon>
        <taxon>eudicotyledons</taxon>
        <taxon>Gunneridae</taxon>
        <taxon>Pentapetalae</taxon>
        <taxon>rosids</taxon>
        <taxon>fabids</taxon>
        <taxon>Fagales</taxon>
        <taxon>Fagaceae</taxon>
        <taxon>Castanea</taxon>
    </lineage>
</organism>
<evidence type="ECO:0000259" key="1">
    <source>
        <dbReference type="PROSITE" id="PS50144"/>
    </source>
</evidence>
<dbReference type="OrthoDB" id="192247at2759"/>
<dbReference type="PANTHER" id="PTHR46162">
    <property type="entry name" value="TRAF-LIKE FAMILY PROTEIN"/>
    <property type="match status" value="1"/>
</dbReference>
<dbReference type="PROSITE" id="PS50144">
    <property type="entry name" value="MATH"/>
    <property type="match status" value="4"/>
</dbReference>
<evidence type="ECO:0000313" key="2">
    <source>
        <dbReference type="EMBL" id="KAF3942797.1"/>
    </source>
</evidence>
<feature type="domain" description="MATH" evidence="1">
    <location>
        <begin position="22"/>
        <end position="158"/>
    </location>
</feature>
<dbReference type="Proteomes" id="UP000737018">
    <property type="component" value="Unassembled WGS sequence"/>
</dbReference>
<feature type="domain" description="MATH" evidence="1">
    <location>
        <begin position="307"/>
        <end position="454"/>
    </location>
</feature>
<evidence type="ECO:0000313" key="3">
    <source>
        <dbReference type="Proteomes" id="UP000737018"/>
    </source>
</evidence>
<accession>A0A8J4Q409</accession>
<sequence>MGDFPTTRDEPLITRSRRHFPPNNFLVKIESYSLLSETGLEYKSDVFEAGGHKWRLSLYPKGIEKTNENGHISLYLGIAETEELPLGWEVNAGFRLFVFDQIRDEYLTVQDGRGGGAIKRFNDLNSEWGFAKFLPLDTFNDVTQGYLVNNCCVFGVEVFVHERTVKRQCLSMIEKPTNSTLTWKIVRFSTLNEERYYSQKFTVEDSKWKLLVYPKGNSTGKNTAISFFLSSCNCIRSEQGVFAEYTLRIRDQLRGKHKEKSAKHWFSTKEEDWGFAEFMPLQDIKDAKGFLVFDTLLVEAEIIVMSKQIDVAENRGPARLAAVNGGPTRFVVGDRGAEEGDDILEILFQIKRLSLYPKGIKKNVMNGHISLYLAITETEELPLGWEVNASFKLFVFDQVRDEYLTVQDAGGGAIRRFNDINSKWGFAKFLPLDTFNDASQGYLVNNCCVFGAEVFVHERSVKRQCLSFIKEPDNSTLTWKIERFSTLNEEYYFSQEFTVGDSTW</sequence>
<dbReference type="SUPFAM" id="SSF49599">
    <property type="entry name" value="TRAF domain-like"/>
    <property type="match status" value="3"/>
</dbReference>
<protein>
    <recommendedName>
        <fullName evidence="1">MATH domain-containing protein</fullName>
    </recommendedName>
</protein>
<dbReference type="InterPro" id="IPR008974">
    <property type="entry name" value="TRAF-like"/>
</dbReference>
<gene>
    <name evidence="2" type="ORF">CMV_030577</name>
</gene>
<dbReference type="InterPro" id="IPR002083">
    <property type="entry name" value="MATH/TRAF_dom"/>
</dbReference>
<feature type="domain" description="MATH" evidence="1">
    <location>
        <begin position="474"/>
        <end position="504"/>
    </location>
</feature>
<dbReference type="EMBL" id="JRKL02013347">
    <property type="protein sequence ID" value="KAF3942797.1"/>
    <property type="molecule type" value="Genomic_DNA"/>
</dbReference>
<reference evidence="2" key="1">
    <citation type="submission" date="2020-03" db="EMBL/GenBank/DDBJ databases">
        <title>Castanea mollissima Vanexum genome sequencing.</title>
        <authorList>
            <person name="Staton M."/>
        </authorList>
    </citation>
    <scope>NUCLEOTIDE SEQUENCE</scope>
    <source>
        <tissue evidence="2">Leaf</tissue>
    </source>
</reference>
<dbReference type="SMART" id="SM00061">
    <property type="entry name" value="MATH"/>
    <property type="match status" value="3"/>
</dbReference>
<proteinExistence type="predicted"/>
<dbReference type="Gene3D" id="2.60.210.10">
    <property type="entry name" value="Apoptosis, Tumor Necrosis Factor Receptor Associated Protein 2, Chain A"/>
    <property type="match status" value="3"/>
</dbReference>
<feature type="domain" description="MATH" evidence="1">
    <location>
        <begin position="178"/>
        <end position="302"/>
    </location>
</feature>
<dbReference type="CDD" id="cd00121">
    <property type="entry name" value="MATH"/>
    <property type="match status" value="4"/>
</dbReference>
<dbReference type="PANTHER" id="PTHR46162:SF40">
    <property type="entry name" value="TRAF-LIKE FAMILY PROTEIN"/>
    <property type="match status" value="1"/>
</dbReference>
<dbReference type="AlphaFoldDB" id="A0A8J4Q409"/>
<keyword evidence="3" id="KW-1185">Reference proteome</keyword>
<name>A0A8J4Q409_9ROSI</name>
<comment type="caution">
    <text evidence="2">The sequence shown here is derived from an EMBL/GenBank/DDBJ whole genome shotgun (WGS) entry which is preliminary data.</text>
</comment>
<dbReference type="Pfam" id="PF22486">
    <property type="entry name" value="MATH_2"/>
    <property type="match status" value="3"/>
</dbReference>